<dbReference type="EMBL" id="VJMJ01000077">
    <property type="protein sequence ID" value="KAF0738259.1"/>
    <property type="molecule type" value="Genomic_DNA"/>
</dbReference>
<protein>
    <submittedName>
        <fullName evidence="2">Uncharacterized protein</fullName>
    </submittedName>
</protein>
<keyword evidence="1" id="KW-0812">Transmembrane</keyword>
<keyword evidence="1" id="KW-0472">Membrane</keyword>
<accession>A0A6G0XDK8</accession>
<name>A0A6G0XDK8_9STRA</name>
<evidence type="ECO:0000313" key="3">
    <source>
        <dbReference type="Proteomes" id="UP000481153"/>
    </source>
</evidence>
<comment type="caution">
    <text evidence="2">The sequence shown here is derived from an EMBL/GenBank/DDBJ whole genome shotgun (WGS) entry which is preliminary data.</text>
</comment>
<reference evidence="2 3" key="1">
    <citation type="submission" date="2019-07" db="EMBL/GenBank/DDBJ databases">
        <title>Genomics analysis of Aphanomyces spp. identifies a new class of oomycete effector associated with host adaptation.</title>
        <authorList>
            <person name="Gaulin E."/>
        </authorList>
    </citation>
    <scope>NUCLEOTIDE SEQUENCE [LARGE SCALE GENOMIC DNA]</scope>
    <source>
        <strain evidence="2 3">ATCC 201684</strain>
    </source>
</reference>
<proteinExistence type="predicted"/>
<keyword evidence="3" id="KW-1185">Reference proteome</keyword>
<dbReference type="Proteomes" id="UP000481153">
    <property type="component" value="Unassembled WGS sequence"/>
</dbReference>
<keyword evidence="1" id="KW-1133">Transmembrane helix</keyword>
<feature type="transmembrane region" description="Helical" evidence="1">
    <location>
        <begin position="62"/>
        <end position="82"/>
    </location>
</feature>
<organism evidence="2 3">
    <name type="scientific">Aphanomyces euteiches</name>
    <dbReference type="NCBI Taxonomy" id="100861"/>
    <lineage>
        <taxon>Eukaryota</taxon>
        <taxon>Sar</taxon>
        <taxon>Stramenopiles</taxon>
        <taxon>Oomycota</taxon>
        <taxon>Saprolegniomycetes</taxon>
        <taxon>Saprolegniales</taxon>
        <taxon>Verrucalvaceae</taxon>
        <taxon>Aphanomyces</taxon>
    </lineage>
</organism>
<gene>
    <name evidence="2" type="ORF">Ae201684_005819</name>
</gene>
<dbReference type="AlphaFoldDB" id="A0A6G0XDK8"/>
<evidence type="ECO:0000313" key="2">
    <source>
        <dbReference type="EMBL" id="KAF0738259.1"/>
    </source>
</evidence>
<sequence>MSSANNLQAEYQASRAQTKDWIARAKHAITVRNAAAAPTGSAQFFERFAYNYGVRHVHTNSVAPLVHMILIVGVSGITMAYLGRHRHKHAALAAKGDHHDSHHH</sequence>
<evidence type="ECO:0000256" key="1">
    <source>
        <dbReference type="SAM" id="Phobius"/>
    </source>
</evidence>
<dbReference type="VEuPathDB" id="FungiDB:AeMF1_009277"/>